<proteinExistence type="predicted"/>
<accession>A0A420F8M4</accession>
<reference evidence="3" key="2">
    <citation type="submission" date="2022-10" db="EMBL/GenBank/DDBJ databases">
        <title>The complete genomes of actinobacterial strains from the NBC collection.</title>
        <authorList>
            <person name="Joergensen T.S."/>
            <person name="Alvarez Arevalo M."/>
            <person name="Sterndorff E.B."/>
            <person name="Faurdal D."/>
            <person name="Vuksanovic O."/>
            <person name="Mourched A.-S."/>
            <person name="Charusanti P."/>
            <person name="Shaw S."/>
            <person name="Blin K."/>
            <person name="Weber T."/>
        </authorList>
    </citation>
    <scope>NUCLEOTIDE SEQUENCE</scope>
    <source>
        <strain evidence="3">NBC_00256</strain>
    </source>
</reference>
<dbReference type="Proteomes" id="UP000285744">
    <property type="component" value="Unassembled WGS sequence"/>
</dbReference>
<name>A0A420F8M4_9ACTN</name>
<evidence type="ECO:0000256" key="1">
    <source>
        <dbReference type="SAM" id="Phobius"/>
    </source>
</evidence>
<evidence type="ECO:0000313" key="3">
    <source>
        <dbReference type="EMBL" id="WUP50746.1"/>
    </source>
</evidence>
<feature type="transmembrane region" description="Helical" evidence="1">
    <location>
        <begin position="115"/>
        <end position="135"/>
    </location>
</feature>
<sequence>MTDALHPGSPYAARRSTHQALHRWPTVVGLVAASAALLAAADRDTAATSVGVAVLCYLGAAALNRPWVAWAGVLGGSVVVTAGELAGIGRWAALGAVALALVVVAVVVGAPRRPVIAQTVAFAAYGGLAFGALALDPRPGLVLAGLTLAAHAVWDAVHFVRARVVPRSLAEACMALDVPLGLGVVLVGLTS</sequence>
<keyword evidence="5" id="KW-1185">Reference proteome</keyword>
<dbReference type="AlphaFoldDB" id="A0A420F8M4"/>
<dbReference type="RefSeq" id="WP_120326539.1">
    <property type="nucleotide sequence ID" value="NZ_CP108084.1"/>
</dbReference>
<dbReference type="OrthoDB" id="2988755at2"/>
<evidence type="ECO:0000313" key="4">
    <source>
        <dbReference type="Proteomes" id="UP000285744"/>
    </source>
</evidence>
<keyword evidence="1" id="KW-0812">Transmembrane</keyword>
<feature type="transmembrane region" description="Helical" evidence="1">
    <location>
        <begin position="20"/>
        <end position="40"/>
    </location>
</feature>
<organism evidence="2 4">
    <name type="scientific">Micromonospora globbae</name>
    <dbReference type="NCBI Taxonomy" id="1894969"/>
    <lineage>
        <taxon>Bacteria</taxon>
        <taxon>Bacillati</taxon>
        <taxon>Actinomycetota</taxon>
        <taxon>Actinomycetes</taxon>
        <taxon>Micromonosporales</taxon>
        <taxon>Micromonosporaceae</taxon>
        <taxon>Micromonospora</taxon>
    </lineage>
</organism>
<feature type="transmembrane region" description="Helical" evidence="1">
    <location>
        <begin position="47"/>
        <end position="68"/>
    </location>
</feature>
<protein>
    <submittedName>
        <fullName evidence="2">Uncharacterized protein</fullName>
    </submittedName>
</protein>
<dbReference type="Proteomes" id="UP001432190">
    <property type="component" value="Chromosome"/>
</dbReference>
<feature type="transmembrane region" description="Helical" evidence="1">
    <location>
        <begin position="141"/>
        <end position="160"/>
    </location>
</feature>
<dbReference type="EMBL" id="RAQQ01000001">
    <property type="protein sequence ID" value="RKF29300.1"/>
    <property type="molecule type" value="Genomic_DNA"/>
</dbReference>
<keyword evidence="1" id="KW-0472">Membrane</keyword>
<feature type="transmembrane region" description="Helical" evidence="1">
    <location>
        <begin position="172"/>
        <end position="190"/>
    </location>
</feature>
<dbReference type="EMBL" id="CP108084">
    <property type="protein sequence ID" value="WUP50746.1"/>
    <property type="molecule type" value="Genomic_DNA"/>
</dbReference>
<evidence type="ECO:0000313" key="2">
    <source>
        <dbReference type="EMBL" id="RKF29300.1"/>
    </source>
</evidence>
<feature type="transmembrane region" description="Helical" evidence="1">
    <location>
        <begin position="88"/>
        <end position="108"/>
    </location>
</feature>
<reference evidence="2 4" key="1">
    <citation type="journal article" date="2018" name="Int. J. Syst. Evol. Microbiol.">
        <title>Micromonospora globbae sp. nov., an endophytic actinomycete isolated from roots of Globba winitii C. H. Wright.</title>
        <authorList>
            <person name="Kuncharoen N."/>
            <person name="Pittayakhajonwut P."/>
            <person name="Tanasupawat S."/>
        </authorList>
    </citation>
    <scope>NUCLEOTIDE SEQUENCE [LARGE SCALE GENOMIC DNA]</scope>
    <source>
        <strain evidence="2 4">WPS1-2</strain>
    </source>
</reference>
<gene>
    <name evidence="2" type="ORF">D7I43_01690</name>
    <name evidence="3" type="ORF">OG994_04315</name>
</gene>
<evidence type="ECO:0000313" key="5">
    <source>
        <dbReference type="Proteomes" id="UP001432190"/>
    </source>
</evidence>
<keyword evidence="1" id="KW-1133">Transmembrane helix</keyword>